<dbReference type="Pfam" id="PF12022">
    <property type="entry name" value="COG2_C"/>
    <property type="match status" value="1"/>
</dbReference>
<keyword evidence="13" id="KW-1185">Reference proteome</keyword>
<evidence type="ECO:0000256" key="7">
    <source>
        <dbReference type="ARBA" id="ARBA00023136"/>
    </source>
</evidence>
<gene>
    <name evidence="12" type="ORF">V9T40_007166</name>
</gene>
<dbReference type="GO" id="GO:0006891">
    <property type="term" value="P:intra-Golgi vesicle-mediated transport"/>
    <property type="evidence" value="ECO:0007669"/>
    <property type="project" value="TreeGrafter"/>
</dbReference>
<evidence type="ECO:0000256" key="8">
    <source>
        <dbReference type="ARBA" id="ARBA00031344"/>
    </source>
</evidence>
<evidence type="ECO:0000256" key="2">
    <source>
        <dbReference type="ARBA" id="ARBA00007603"/>
    </source>
</evidence>
<dbReference type="InterPro" id="IPR024603">
    <property type="entry name" value="COG_complex_COG2_C"/>
</dbReference>
<evidence type="ECO:0000256" key="6">
    <source>
        <dbReference type="ARBA" id="ARBA00023034"/>
    </source>
</evidence>
<name>A0AAN9TVY3_9HEMI</name>
<organism evidence="12 13">
    <name type="scientific">Parthenolecanium corni</name>
    <dbReference type="NCBI Taxonomy" id="536013"/>
    <lineage>
        <taxon>Eukaryota</taxon>
        <taxon>Metazoa</taxon>
        <taxon>Ecdysozoa</taxon>
        <taxon>Arthropoda</taxon>
        <taxon>Hexapoda</taxon>
        <taxon>Insecta</taxon>
        <taxon>Pterygota</taxon>
        <taxon>Neoptera</taxon>
        <taxon>Paraneoptera</taxon>
        <taxon>Hemiptera</taxon>
        <taxon>Sternorrhyncha</taxon>
        <taxon>Coccoidea</taxon>
        <taxon>Coccidae</taxon>
        <taxon>Parthenolecanium</taxon>
    </lineage>
</organism>
<dbReference type="InterPro" id="IPR009316">
    <property type="entry name" value="COG2"/>
</dbReference>
<dbReference type="EMBL" id="JBBCAQ010000002">
    <property type="protein sequence ID" value="KAK7605308.1"/>
    <property type="molecule type" value="Genomic_DNA"/>
</dbReference>
<keyword evidence="4" id="KW-0813">Transport</keyword>
<sequence>MDFKHNTLCFDEKLFFKKDFSVDEFLTEHRRIANLETLRDDLGIFLKNLRSSTIELINKDYADFVDLSTNLKTLEAKIAGMETPIGKIKEEVLTTKIKLDNRLNIINNLLNQRKLTRKKMQGLHSSMTIQLNLERLNSLLSDVSNADTSSNILKLERALNEINQYYFHSKHCEAEFMNSVSKEFENIFEIFQSHLRNSFLKAIKQQNKSLTNCLRLYVAVDKVSLAHELVRQELVSPIVSEILREDSHRDEPSGLNGLFSKVLLFLDRELKYLLDLTQSPGRDGYVRGFDFMVHCIWLEIEERLEFNLKSIYFPGNPDTFFKNYTATLAFLNALEERCVTRTSVSNLRKTNAYQNFMHCWNLSVYYTMRFQEYGGNLEKVINLQKTAHTKNSSEWKLAVTEEVWTCLFRCWNEDVFIRQLTHRFWKFNLQTLARYRVWMETMTEAANLNQLPSSKIDFLIQLYSDGYTLSDKFPIILNIVKQRLGDGVSLQVLQNMEKCLDESKDSLLRTLKKVEKKFIELVIEKNISIIRQVSDIPRLYRRTNREAPTQPCPYVASLFSPIENLQKSHPSHASNWIPAILSAFTSAYHEQVSEVLTSVQRTEESLRKFKKIRDPSNSDYKQNTDDYKIRLQLQIDIESYINAVKKLSSEAENVANLQELNNILESLKRN</sequence>
<evidence type="ECO:0000256" key="1">
    <source>
        <dbReference type="ARBA" id="ARBA00004395"/>
    </source>
</evidence>
<comment type="caution">
    <text evidence="12">The sequence shown here is derived from an EMBL/GenBank/DDBJ whole genome shotgun (WGS) entry which is preliminary data.</text>
</comment>
<accession>A0AAN9TVY3</accession>
<dbReference type="GO" id="GO:0000139">
    <property type="term" value="C:Golgi membrane"/>
    <property type="evidence" value="ECO:0007669"/>
    <property type="project" value="UniProtKB-SubCell"/>
</dbReference>
<proteinExistence type="inferred from homology"/>
<dbReference type="InterPro" id="IPR024602">
    <property type="entry name" value="COG_su2_N"/>
</dbReference>
<evidence type="ECO:0000256" key="4">
    <source>
        <dbReference type="ARBA" id="ARBA00022448"/>
    </source>
</evidence>
<dbReference type="PANTHER" id="PTHR12961">
    <property type="entry name" value="CONSERVED OLIGOMERIC GOLGI COMPLEX COMPONENT 2"/>
    <property type="match status" value="1"/>
</dbReference>
<dbReference type="GO" id="GO:0017119">
    <property type="term" value="C:Golgi transport complex"/>
    <property type="evidence" value="ECO:0007669"/>
    <property type="project" value="TreeGrafter"/>
</dbReference>
<feature type="domain" description="Conserved oligomeric Golgi complex subunit 2 N-terminal" evidence="10">
    <location>
        <begin position="8"/>
        <end position="82"/>
    </location>
</feature>
<keyword evidence="7" id="KW-0472">Membrane</keyword>
<dbReference type="Proteomes" id="UP001367676">
    <property type="component" value="Unassembled WGS sequence"/>
</dbReference>
<feature type="coiled-coil region" evidence="9">
    <location>
        <begin position="637"/>
        <end position="670"/>
    </location>
</feature>
<reference evidence="12 13" key="1">
    <citation type="submission" date="2024-03" db="EMBL/GenBank/DDBJ databases">
        <title>Adaptation during the transition from Ophiocordyceps entomopathogen to insect associate is accompanied by gene loss and intensified selection.</title>
        <authorList>
            <person name="Ward C.M."/>
            <person name="Onetto C.A."/>
            <person name="Borneman A.R."/>
        </authorList>
    </citation>
    <scope>NUCLEOTIDE SEQUENCE [LARGE SCALE GENOMIC DNA]</scope>
    <source>
        <strain evidence="12">AWRI1</strain>
        <tissue evidence="12">Single Adult Female</tissue>
    </source>
</reference>
<evidence type="ECO:0000256" key="5">
    <source>
        <dbReference type="ARBA" id="ARBA00022927"/>
    </source>
</evidence>
<evidence type="ECO:0000313" key="13">
    <source>
        <dbReference type="Proteomes" id="UP001367676"/>
    </source>
</evidence>
<evidence type="ECO:0000259" key="11">
    <source>
        <dbReference type="Pfam" id="PF12022"/>
    </source>
</evidence>
<keyword evidence="5" id="KW-0653">Protein transport</keyword>
<dbReference type="PANTHER" id="PTHR12961:SF0">
    <property type="entry name" value="CONSERVED OLIGOMERIC GOLGI COMPLEX SUBUNIT 2"/>
    <property type="match status" value="1"/>
</dbReference>
<comment type="subcellular location">
    <subcellularLocation>
        <location evidence="1">Golgi apparatus membrane</location>
        <topology evidence="1">Peripheral membrane protein</topology>
    </subcellularLocation>
</comment>
<protein>
    <recommendedName>
        <fullName evidence="3">Conserved oligomeric Golgi complex subunit 2</fullName>
    </recommendedName>
    <alternativeName>
        <fullName evidence="8">Component of oligomeric Golgi complex 2</fullName>
    </alternativeName>
</protein>
<feature type="domain" description="COG complex component COG2 C-terminal" evidence="11">
    <location>
        <begin position="360"/>
        <end position="637"/>
    </location>
</feature>
<dbReference type="AlphaFoldDB" id="A0AAN9TVY3"/>
<comment type="similarity">
    <text evidence="2">Belongs to the COG2 family.</text>
</comment>
<dbReference type="GO" id="GO:0015031">
    <property type="term" value="P:protein transport"/>
    <property type="evidence" value="ECO:0007669"/>
    <property type="project" value="UniProtKB-KW"/>
</dbReference>
<evidence type="ECO:0000256" key="9">
    <source>
        <dbReference type="SAM" id="Coils"/>
    </source>
</evidence>
<dbReference type="GO" id="GO:0007030">
    <property type="term" value="P:Golgi organization"/>
    <property type="evidence" value="ECO:0007669"/>
    <property type="project" value="InterPro"/>
</dbReference>
<evidence type="ECO:0000256" key="3">
    <source>
        <dbReference type="ARBA" id="ARBA00020977"/>
    </source>
</evidence>
<evidence type="ECO:0000313" key="12">
    <source>
        <dbReference type="EMBL" id="KAK7605308.1"/>
    </source>
</evidence>
<keyword evidence="9" id="KW-0175">Coiled coil</keyword>
<dbReference type="Pfam" id="PF06148">
    <property type="entry name" value="COG2_N"/>
    <property type="match status" value="1"/>
</dbReference>
<keyword evidence="6" id="KW-0333">Golgi apparatus</keyword>
<evidence type="ECO:0000259" key="10">
    <source>
        <dbReference type="Pfam" id="PF06148"/>
    </source>
</evidence>